<evidence type="ECO:0000256" key="1">
    <source>
        <dbReference type="ARBA" id="ARBA00004167"/>
    </source>
</evidence>
<dbReference type="EMBL" id="MFKF01000148">
    <property type="protein sequence ID" value="OGG52277.1"/>
    <property type="molecule type" value="Genomic_DNA"/>
</dbReference>
<comment type="subcellular location">
    <subcellularLocation>
        <location evidence="1">Membrane</location>
        <topology evidence="1">Single-pass membrane protein</topology>
    </subcellularLocation>
</comment>
<dbReference type="Pfam" id="PF13103">
    <property type="entry name" value="TonB_2"/>
    <property type="match status" value="1"/>
</dbReference>
<evidence type="ECO:0000256" key="3">
    <source>
        <dbReference type="ARBA" id="ARBA00022989"/>
    </source>
</evidence>
<evidence type="ECO:0000256" key="5">
    <source>
        <dbReference type="SAM" id="MobiDB-lite"/>
    </source>
</evidence>
<keyword evidence="4" id="KW-0472">Membrane</keyword>
<evidence type="ECO:0000313" key="6">
    <source>
        <dbReference type="EMBL" id="OGG52277.1"/>
    </source>
</evidence>
<proteinExistence type="predicted"/>
<evidence type="ECO:0000313" key="7">
    <source>
        <dbReference type="Proteomes" id="UP000178606"/>
    </source>
</evidence>
<comment type="caution">
    <text evidence="6">The sequence shown here is derived from an EMBL/GenBank/DDBJ whole genome shotgun (WGS) entry which is preliminary data.</text>
</comment>
<organism evidence="6 7">
    <name type="scientific">Handelsmanbacteria sp. (strain RIFCSPLOWO2_12_FULL_64_10)</name>
    <dbReference type="NCBI Taxonomy" id="1817868"/>
    <lineage>
        <taxon>Bacteria</taxon>
        <taxon>Candidatus Handelsmaniibacteriota</taxon>
    </lineage>
</organism>
<dbReference type="Proteomes" id="UP000178606">
    <property type="component" value="Unassembled WGS sequence"/>
</dbReference>
<evidence type="ECO:0000256" key="4">
    <source>
        <dbReference type="ARBA" id="ARBA00023136"/>
    </source>
</evidence>
<gene>
    <name evidence="6" type="ORF">A3F84_16210</name>
</gene>
<protein>
    <recommendedName>
        <fullName evidence="8">TonB C-terminal domain-containing protein</fullName>
    </recommendedName>
</protein>
<reference evidence="6 7" key="1">
    <citation type="journal article" date="2016" name="Nat. Commun.">
        <title>Thousands of microbial genomes shed light on interconnected biogeochemical processes in an aquifer system.</title>
        <authorList>
            <person name="Anantharaman K."/>
            <person name="Brown C.T."/>
            <person name="Hug L.A."/>
            <person name="Sharon I."/>
            <person name="Castelle C.J."/>
            <person name="Probst A.J."/>
            <person name="Thomas B.C."/>
            <person name="Singh A."/>
            <person name="Wilkins M.J."/>
            <person name="Karaoz U."/>
            <person name="Brodie E.L."/>
            <person name="Williams K.H."/>
            <person name="Hubbard S.S."/>
            <person name="Banfield J.F."/>
        </authorList>
    </citation>
    <scope>NUCLEOTIDE SEQUENCE [LARGE SCALE GENOMIC DNA]</scope>
    <source>
        <strain evidence="7">RIFCSPLOWO2_12_FULL_64_10</strain>
    </source>
</reference>
<dbReference type="Gene3D" id="3.30.1150.10">
    <property type="match status" value="1"/>
</dbReference>
<sequence length="226" mass="24216">MRRSILISLILHLGGMAVLIWGTERGGRVLGPPVRAYGVEIVGPPGRKGGFGWSEPKGDPSKPSRPTPKTDVVRAKPRTGLKVEAAPSNDPFAPKGTKKPARTPKQKPQEEGSQGTAGDKGTPGGGGGGLRIEGDLVFPYPGYLDSLVIRIQDHWEEPLAQGTLKATVFFRILRDGTITDFRVDASSGSLPFDRSALDAVVRANPLSPLPEGFRGDNLGVYFDFEY</sequence>
<keyword evidence="2" id="KW-0812">Transmembrane</keyword>
<feature type="compositionally biased region" description="Basic residues" evidence="5">
    <location>
        <begin position="96"/>
        <end position="105"/>
    </location>
</feature>
<feature type="compositionally biased region" description="Gly residues" evidence="5">
    <location>
        <begin position="121"/>
        <end position="130"/>
    </location>
</feature>
<dbReference type="InterPro" id="IPR006260">
    <property type="entry name" value="TonB/TolA_C"/>
</dbReference>
<accession>A0A1F6CT39</accession>
<dbReference type="GO" id="GO:0016020">
    <property type="term" value="C:membrane"/>
    <property type="evidence" value="ECO:0007669"/>
    <property type="project" value="UniProtKB-SubCell"/>
</dbReference>
<keyword evidence="3" id="KW-1133">Transmembrane helix</keyword>
<dbReference type="NCBIfam" id="TIGR01352">
    <property type="entry name" value="tonB_Cterm"/>
    <property type="match status" value="1"/>
</dbReference>
<dbReference type="AlphaFoldDB" id="A0A1F6CT39"/>
<name>A0A1F6CT39_HANXR</name>
<dbReference type="SUPFAM" id="SSF74653">
    <property type="entry name" value="TolA/TonB C-terminal domain"/>
    <property type="match status" value="1"/>
</dbReference>
<feature type="region of interest" description="Disordered" evidence="5">
    <location>
        <begin position="45"/>
        <end position="130"/>
    </location>
</feature>
<evidence type="ECO:0008006" key="8">
    <source>
        <dbReference type="Google" id="ProtNLM"/>
    </source>
</evidence>
<evidence type="ECO:0000256" key="2">
    <source>
        <dbReference type="ARBA" id="ARBA00022692"/>
    </source>
</evidence>